<dbReference type="Proteomes" id="UP000706172">
    <property type="component" value="Unassembled WGS sequence"/>
</dbReference>
<reference evidence="1" key="1">
    <citation type="submission" date="2020-07" db="EMBL/GenBank/DDBJ databases">
        <title>Severe corrosion of carbon steel in oil field produced water can be linked to methanogenic archaea containing a special type of NiFe hydrogenase.</title>
        <authorList>
            <person name="Lahme S."/>
            <person name="Mand J."/>
            <person name="Longwell J."/>
            <person name="Smith R."/>
            <person name="Enning D."/>
        </authorList>
    </citation>
    <scope>NUCLEOTIDE SEQUENCE</scope>
    <source>
        <strain evidence="1">MIC098Bin6</strain>
    </source>
</reference>
<proteinExistence type="predicted"/>
<gene>
    <name evidence="1" type="ORF">H0S81_04450</name>
</gene>
<feature type="non-terminal residue" evidence="1">
    <location>
        <position position="55"/>
    </location>
</feature>
<evidence type="ECO:0000313" key="2">
    <source>
        <dbReference type="Proteomes" id="UP000706172"/>
    </source>
</evidence>
<accession>A0A931CQ63</accession>
<evidence type="ECO:0000313" key="1">
    <source>
        <dbReference type="EMBL" id="MBG0779157.1"/>
    </source>
</evidence>
<sequence length="55" mass="6134">MNTKSLADGFDNAVETAVEAVSITFDTLFNQISDVIDLTLTGIEQIFLFPPFYLF</sequence>
<dbReference type="EMBL" id="JACCQK010000223">
    <property type="protein sequence ID" value="MBG0779157.1"/>
    <property type="molecule type" value="Genomic_DNA"/>
</dbReference>
<organism evidence="1 2">
    <name type="scientific">Desulfotignum balticum</name>
    <dbReference type="NCBI Taxonomy" id="115781"/>
    <lineage>
        <taxon>Bacteria</taxon>
        <taxon>Pseudomonadati</taxon>
        <taxon>Thermodesulfobacteriota</taxon>
        <taxon>Desulfobacteria</taxon>
        <taxon>Desulfobacterales</taxon>
        <taxon>Desulfobacteraceae</taxon>
        <taxon>Desulfotignum</taxon>
    </lineage>
</organism>
<protein>
    <submittedName>
        <fullName evidence="1">Uncharacterized protein</fullName>
    </submittedName>
</protein>
<name>A0A931CQ63_9BACT</name>
<comment type="caution">
    <text evidence="1">The sequence shown here is derived from an EMBL/GenBank/DDBJ whole genome shotgun (WGS) entry which is preliminary data.</text>
</comment>
<dbReference type="AlphaFoldDB" id="A0A931CQ63"/>